<dbReference type="PANTHER" id="PTHR12639:SF6">
    <property type="entry name" value="VITAMIN K-DEPENDENT GAMMA-CARBOXYLASE"/>
    <property type="match status" value="1"/>
</dbReference>
<evidence type="ECO:0000313" key="20">
    <source>
        <dbReference type="RefSeq" id="XP_031573536.1"/>
    </source>
</evidence>
<organism evidence="18 19">
    <name type="scientific">Actinia tenebrosa</name>
    <name type="common">Australian red waratah sea anemone</name>
    <dbReference type="NCBI Taxonomy" id="6105"/>
    <lineage>
        <taxon>Eukaryota</taxon>
        <taxon>Metazoa</taxon>
        <taxon>Cnidaria</taxon>
        <taxon>Anthozoa</taxon>
        <taxon>Hexacorallia</taxon>
        <taxon>Actiniaria</taxon>
        <taxon>Actiniidae</taxon>
        <taxon>Actinia</taxon>
    </lineage>
</organism>
<feature type="transmembrane region" description="Helical" evidence="16">
    <location>
        <begin position="92"/>
        <end position="125"/>
    </location>
</feature>
<protein>
    <recommendedName>
        <fullName evidence="3">Vitamin K-dependent gamma-carboxylase</fullName>
        <ecNumber evidence="2">4.1.1.90</ecNumber>
    </recommendedName>
    <alternativeName>
        <fullName evidence="11">Gamma-glutamyl carboxylase</fullName>
    </alternativeName>
    <alternativeName>
        <fullName evidence="12">Peptidyl-glutamate 4-carboxylase</fullName>
    </alternativeName>
    <alternativeName>
        <fullName evidence="13">Vitamin K gamma glutamyl carboxylase</fullName>
    </alternativeName>
</protein>
<keyword evidence="18" id="KW-1185">Reference proteome</keyword>
<keyword evidence="8 16" id="KW-0472">Membrane</keyword>
<feature type="compositionally biased region" description="Polar residues" evidence="15">
    <location>
        <begin position="692"/>
        <end position="703"/>
    </location>
</feature>
<name>A0A6P8J9J7_ACTTE</name>
<evidence type="ECO:0000313" key="19">
    <source>
        <dbReference type="RefSeq" id="XP_031573535.1"/>
    </source>
</evidence>
<feature type="transmembrane region" description="Helical" evidence="16">
    <location>
        <begin position="268"/>
        <end position="290"/>
    </location>
</feature>
<keyword evidence="6 16" id="KW-1133">Transmembrane helix</keyword>
<feature type="domain" description="HTTM-like" evidence="17">
    <location>
        <begin position="33"/>
        <end position="290"/>
    </location>
</feature>
<keyword evidence="7" id="KW-0007">Acetylation</keyword>
<dbReference type="InterPro" id="IPR011020">
    <property type="entry name" value="HTTM-like"/>
</dbReference>
<keyword evidence="5" id="KW-0256">Endoplasmic reticulum</keyword>
<evidence type="ECO:0000256" key="10">
    <source>
        <dbReference type="ARBA" id="ARBA00023239"/>
    </source>
</evidence>
<dbReference type="EC" id="4.1.1.90" evidence="2"/>
<dbReference type="RefSeq" id="XP_031573535.1">
    <property type="nucleotide sequence ID" value="XM_031717675.1"/>
</dbReference>
<evidence type="ECO:0000256" key="9">
    <source>
        <dbReference type="ARBA" id="ARBA00023157"/>
    </source>
</evidence>
<dbReference type="GO" id="GO:0005789">
    <property type="term" value="C:endoplasmic reticulum membrane"/>
    <property type="evidence" value="ECO:0007669"/>
    <property type="project" value="UniProtKB-SubCell"/>
</dbReference>
<evidence type="ECO:0000256" key="2">
    <source>
        <dbReference type="ARBA" id="ARBA00012248"/>
    </source>
</evidence>
<evidence type="ECO:0000256" key="3">
    <source>
        <dbReference type="ARBA" id="ARBA00017054"/>
    </source>
</evidence>
<evidence type="ECO:0000256" key="14">
    <source>
        <dbReference type="ARBA" id="ARBA00048415"/>
    </source>
</evidence>
<evidence type="ECO:0000256" key="13">
    <source>
        <dbReference type="ARBA" id="ARBA00032107"/>
    </source>
</evidence>
<keyword evidence="4 16" id="KW-0812">Transmembrane</keyword>
<evidence type="ECO:0000256" key="7">
    <source>
        <dbReference type="ARBA" id="ARBA00022990"/>
    </source>
</evidence>
<keyword evidence="9" id="KW-1015">Disulfide bond</keyword>
<evidence type="ECO:0000313" key="18">
    <source>
        <dbReference type="Proteomes" id="UP000515163"/>
    </source>
</evidence>
<sequence>MTMRTKTTATDEKKEPSGIFFCNCLRKCVAYLLAPADPSNLGVFRIVFGILMMIDIPQERGMSSIFNNWQPDKCHFPMFNFLQPASVEWMHVIYVIMFLGAIGILLGLFYRLSCIMFMIPYWYIFLLDKAIWNNHSYLYGLVSIMLLLTDCHHYWSLDGLRNPKIRNAHVPKWNYAIFRFQIFLVYFFAGIKKLDRDWMTGYSMTGLSSKWVFDPFRSFLSDDAIDLFLVHISGLFYDLFVGFFLIFERTRVMGILFSLAFHGMNSQMFSIGMFSYTMMASLTLFCSYNWPKKILSRLPHWMGFATPLLDEAAPSDSCLYSPEANEEKLDNQTVEKKEKKNTGRKPNKTDQVTVSHKILLALFGCYVGIQCFLPYSHFITKGYNGWTEGLYGYSWDMMVHSWSTQHVRIKVVDGVTGNDVFIRPGAYIGGGRRRHSRWNSHPDMIKQYMTCLAEKIKEREELNITKPAIYLDVWRSLNRRFQQRFLDPNIDVVTAPWSPFAQTTWVLPLLSELSPWREKLEAIQREQLNTSVGNFTDIVFVADFPGLKLENFVSEELNTSITVLHGTVKIETNNENFTLGKNEEMKLPANDTHVVYTVSETPACWMYVYLNTTLMKNETLKQWITDPGTRPSARRKEEWQRKSMIEKCREFAYEKYMVFSVTFWNSYYAIGHLAFGLEYPEEDEDVEIQDGSVPQETEANSHISSSQEDSAASGSDGSVQSQNSDTNQDANQTEASILQKSRHEEKETLPNSKKEL</sequence>
<dbReference type="InterPro" id="IPR007782">
    <property type="entry name" value="VKG_COase"/>
</dbReference>
<dbReference type="PANTHER" id="PTHR12639">
    <property type="entry name" value="VITAMIN K-DEPENDENT GAMMA-CARBOXYLASE"/>
    <property type="match status" value="1"/>
</dbReference>
<gene>
    <name evidence="19 20" type="primary">LOC116307421</name>
</gene>
<keyword evidence="10" id="KW-0456">Lyase</keyword>
<feature type="compositionally biased region" description="Low complexity" evidence="15">
    <location>
        <begin position="704"/>
        <end position="721"/>
    </location>
</feature>
<dbReference type="InterPro" id="IPR053934">
    <property type="entry name" value="HTTM_dom"/>
</dbReference>
<dbReference type="GO" id="GO:0008488">
    <property type="term" value="F:gamma-glutamyl carboxylase activity"/>
    <property type="evidence" value="ECO:0007669"/>
    <property type="project" value="UniProtKB-EC"/>
</dbReference>
<evidence type="ECO:0000259" key="17">
    <source>
        <dbReference type="SMART" id="SM00752"/>
    </source>
</evidence>
<feature type="region of interest" description="Disordered" evidence="15">
    <location>
        <begin position="685"/>
        <end position="756"/>
    </location>
</feature>
<evidence type="ECO:0000256" key="1">
    <source>
        <dbReference type="ARBA" id="ARBA00004477"/>
    </source>
</evidence>
<evidence type="ECO:0000256" key="16">
    <source>
        <dbReference type="SAM" id="Phobius"/>
    </source>
</evidence>
<evidence type="ECO:0000256" key="15">
    <source>
        <dbReference type="SAM" id="MobiDB-lite"/>
    </source>
</evidence>
<dbReference type="GeneID" id="116307421"/>
<feature type="compositionally biased region" description="Basic and acidic residues" evidence="15">
    <location>
        <begin position="326"/>
        <end position="341"/>
    </location>
</feature>
<feature type="transmembrane region" description="Helical" evidence="16">
    <location>
        <begin position="227"/>
        <end position="247"/>
    </location>
</feature>
<evidence type="ECO:0000256" key="4">
    <source>
        <dbReference type="ARBA" id="ARBA00022692"/>
    </source>
</evidence>
<feature type="transmembrane region" description="Helical" evidence="16">
    <location>
        <begin position="137"/>
        <end position="155"/>
    </location>
</feature>
<dbReference type="Pfam" id="PF05090">
    <property type="entry name" value="HTTM"/>
    <property type="match status" value="1"/>
</dbReference>
<dbReference type="Proteomes" id="UP000515163">
    <property type="component" value="Unplaced"/>
</dbReference>
<dbReference type="RefSeq" id="XP_031573536.1">
    <property type="nucleotide sequence ID" value="XM_031717676.1"/>
</dbReference>
<comment type="subcellular location">
    <subcellularLocation>
        <location evidence="1">Endoplasmic reticulum membrane</location>
        <topology evidence="1">Multi-pass membrane protein</topology>
    </subcellularLocation>
</comment>
<dbReference type="Pfam" id="PF22777">
    <property type="entry name" value="VKGC_lumenal_dom"/>
    <property type="match status" value="1"/>
</dbReference>
<dbReference type="OrthoDB" id="206689at2759"/>
<dbReference type="AlphaFoldDB" id="A0A6P8J9J7"/>
<reference evidence="19 20" key="1">
    <citation type="submission" date="2025-04" db="UniProtKB">
        <authorList>
            <consortium name="RefSeq"/>
        </authorList>
    </citation>
    <scope>IDENTIFICATION</scope>
    <source>
        <tissue evidence="19 20">Tentacle</tissue>
    </source>
</reference>
<dbReference type="KEGG" id="aten:116307421"/>
<feature type="transmembrane region" description="Helical" evidence="16">
    <location>
        <begin position="176"/>
        <end position="194"/>
    </location>
</feature>
<evidence type="ECO:0000256" key="5">
    <source>
        <dbReference type="ARBA" id="ARBA00022824"/>
    </source>
</evidence>
<dbReference type="SUPFAM" id="SSF51182">
    <property type="entry name" value="RmlC-like cupins"/>
    <property type="match status" value="1"/>
</dbReference>
<dbReference type="SMART" id="SM00752">
    <property type="entry name" value="HTTM"/>
    <property type="match status" value="1"/>
</dbReference>
<feature type="region of interest" description="Disordered" evidence="15">
    <location>
        <begin position="326"/>
        <end position="348"/>
    </location>
</feature>
<dbReference type="InterPro" id="IPR053935">
    <property type="entry name" value="VKGC_lumenal_dom"/>
</dbReference>
<dbReference type="InterPro" id="IPR011051">
    <property type="entry name" value="RmlC_Cupin_sf"/>
</dbReference>
<evidence type="ECO:0000256" key="6">
    <source>
        <dbReference type="ARBA" id="ARBA00022989"/>
    </source>
</evidence>
<proteinExistence type="predicted"/>
<accession>A0A6P8J9J7</accession>
<evidence type="ECO:0000256" key="12">
    <source>
        <dbReference type="ARBA" id="ARBA00030249"/>
    </source>
</evidence>
<evidence type="ECO:0000256" key="11">
    <source>
        <dbReference type="ARBA" id="ARBA00030083"/>
    </source>
</evidence>
<comment type="catalytic activity">
    <reaction evidence="14">
        <text>4-carboxy-L-glutamyl-[protein] + 2,3-epoxyphylloquinone + H2O + H(+) = phylloquinol + L-glutamyl-[protein] + CO2 + O2</text>
        <dbReference type="Rhea" id="RHEA:45140"/>
        <dbReference type="Rhea" id="RHEA-COMP:10208"/>
        <dbReference type="Rhea" id="RHEA-COMP:11094"/>
        <dbReference type="ChEBI" id="CHEBI:15377"/>
        <dbReference type="ChEBI" id="CHEBI:15378"/>
        <dbReference type="ChEBI" id="CHEBI:15379"/>
        <dbReference type="ChEBI" id="CHEBI:15759"/>
        <dbReference type="ChEBI" id="CHEBI:16526"/>
        <dbReference type="ChEBI" id="CHEBI:28433"/>
        <dbReference type="ChEBI" id="CHEBI:29973"/>
        <dbReference type="ChEBI" id="CHEBI:84990"/>
        <dbReference type="EC" id="4.1.1.90"/>
    </reaction>
    <physiologicalReaction direction="right-to-left" evidence="14">
        <dbReference type="Rhea" id="RHEA:45142"/>
    </physiologicalReaction>
</comment>
<feature type="compositionally biased region" description="Polar residues" evidence="15">
    <location>
        <begin position="722"/>
        <end position="739"/>
    </location>
</feature>
<dbReference type="GO" id="GO:0019842">
    <property type="term" value="F:vitamin binding"/>
    <property type="evidence" value="ECO:0007669"/>
    <property type="project" value="TreeGrafter"/>
</dbReference>
<evidence type="ECO:0000256" key="8">
    <source>
        <dbReference type="ARBA" id="ARBA00023136"/>
    </source>
</evidence>
<feature type="compositionally biased region" description="Basic and acidic residues" evidence="15">
    <location>
        <begin position="741"/>
        <end position="756"/>
    </location>
</feature>